<keyword evidence="3" id="KW-0808">Transferase</keyword>
<keyword evidence="9" id="KW-0812">Transmembrane</keyword>
<dbReference type="EC" id="2.7.13.3" evidence="2"/>
<feature type="repeat" description="TPR" evidence="8">
    <location>
        <begin position="113"/>
        <end position="146"/>
    </location>
</feature>
<dbReference type="Gene3D" id="1.10.287.130">
    <property type="match status" value="1"/>
</dbReference>
<dbReference type="EMBL" id="QJHK01000007">
    <property type="protein sequence ID" value="PXY40852.1"/>
    <property type="molecule type" value="Genomic_DNA"/>
</dbReference>
<dbReference type="RefSeq" id="WP_110306464.1">
    <property type="nucleotide sequence ID" value="NZ_QJHK01000007.1"/>
</dbReference>
<protein>
    <recommendedName>
        <fullName evidence="2">histidine kinase</fullName>
        <ecNumber evidence="2">2.7.13.3</ecNumber>
    </recommendedName>
</protein>
<dbReference type="PROSITE" id="PS50005">
    <property type="entry name" value="TPR"/>
    <property type="match status" value="2"/>
</dbReference>
<dbReference type="SUPFAM" id="SSF48452">
    <property type="entry name" value="TPR-like"/>
    <property type="match status" value="1"/>
</dbReference>
<feature type="chain" id="PRO_5016098332" description="histidine kinase" evidence="10">
    <location>
        <begin position="22"/>
        <end position="580"/>
    </location>
</feature>
<keyword evidence="9" id="KW-1133">Transmembrane helix</keyword>
<dbReference type="SMART" id="SM00387">
    <property type="entry name" value="HATPase_c"/>
    <property type="match status" value="1"/>
</dbReference>
<reference evidence="12 13" key="1">
    <citation type="submission" date="2018-05" db="EMBL/GenBank/DDBJ databases">
        <title>Flavobacterium sp. strain IMCC34759, incomplete genome.</title>
        <authorList>
            <person name="Joung Y."/>
            <person name="Cho J."/>
        </authorList>
    </citation>
    <scope>NUCLEOTIDE SEQUENCE [LARGE SCALE GENOMIC DNA]</scope>
    <source>
        <strain evidence="12 13">IMCC34759</strain>
    </source>
</reference>
<dbReference type="InterPro" id="IPR011990">
    <property type="entry name" value="TPR-like_helical_dom_sf"/>
</dbReference>
<name>A0A2V4BQP4_9FLAO</name>
<evidence type="ECO:0000256" key="2">
    <source>
        <dbReference type="ARBA" id="ARBA00012438"/>
    </source>
</evidence>
<keyword evidence="13" id="KW-1185">Reference proteome</keyword>
<organism evidence="12 13">
    <name type="scientific">Flavobacterium cheongpyeongense</name>
    <dbReference type="NCBI Taxonomy" id="2212651"/>
    <lineage>
        <taxon>Bacteria</taxon>
        <taxon>Pseudomonadati</taxon>
        <taxon>Bacteroidota</taxon>
        <taxon>Flavobacteriia</taxon>
        <taxon>Flavobacteriales</taxon>
        <taxon>Flavobacteriaceae</taxon>
        <taxon>Flavobacterium</taxon>
    </lineage>
</organism>
<dbReference type="Gene3D" id="1.25.40.10">
    <property type="entry name" value="Tetratricopeptide repeat domain"/>
    <property type="match status" value="1"/>
</dbReference>
<sequence length="580" mass="67608">MKVVSKIVIFIFLLFPQLFFSQQNHSAFEKEIIAKSKKIMGESNFNKAQYFFLQKEWDSTLVYSMKQLSIGNQNKEIENFCHFFRGFSFKEKKIFKESKKEFTSISKDFEFFNHSKMLLGQIVLEEKKFKEAINYFQEIEKLHEDELLGIKKSSVKHNLGLCYLHLKEFKKAEHYLLQSIKLEEKQNDSSILVGSYGDIATLYYDQYKDNLAIPYFEKAYHLSKKVKNYQLKQNAALNMAVVEKNRNHFAKALIYREEYDQWKDSLNNQNKIWEVAELEKQFAIKQKQKEVGLLQAENRIKIAERNGFFYSSIVLLLLLGTAVYFYREKIKTNKIILTQKEALDELNDTKDTLFSIVSHDLRSSVNAMKTSNTKLRENLATKNLDELDSLLHQNSAIANGTYNLLDNLLHWVLLQTKQSFFEVTSMRLYFIVELMAYNYLPLISEKNLVFENSVSKKDIVFADQESLKIILRNFLDNAIKFSKENGILKIYTQNTNEDYCELIIEDNGIGMSENTRTSLLKETTLMSKKENAEIIGTGLGMQLCKSMIQKNNGKLDIESELGKGTKIIVSLAKKYHNGQY</sequence>
<evidence type="ECO:0000256" key="8">
    <source>
        <dbReference type="PROSITE-ProRule" id="PRU00339"/>
    </source>
</evidence>
<evidence type="ECO:0000256" key="3">
    <source>
        <dbReference type="ARBA" id="ARBA00022679"/>
    </source>
</evidence>
<keyword evidence="8" id="KW-0802">TPR repeat</keyword>
<dbReference type="PANTHER" id="PTHR42878:SF7">
    <property type="entry name" value="SENSOR HISTIDINE KINASE GLRK"/>
    <property type="match status" value="1"/>
</dbReference>
<dbReference type="InterPro" id="IPR019734">
    <property type="entry name" value="TPR_rpt"/>
</dbReference>
<dbReference type="SMART" id="SM00028">
    <property type="entry name" value="TPR"/>
    <property type="match status" value="4"/>
</dbReference>
<feature type="repeat" description="TPR" evidence="8">
    <location>
        <begin position="153"/>
        <end position="186"/>
    </location>
</feature>
<evidence type="ECO:0000256" key="4">
    <source>
        <dbReference type="ARBA" id="ARBA00022741"/>
    </source>
</evidence>
<dbReference type="Pfam" id="PF02518">
    <property type="entry name" value="HATPase_c"/>
    <property type="match status" value="1"/>
</dbReference>
<keyword evidence="5 12" id="KW-0418">Kinase</keyword>
<feature type="domain" description="Histidine kinase" evidence="11">
    <location>
        <begin position="356"/>
        <end position="575"/>
    </location>
</feature>
<evidence type="ECO:0000256" key="1">
    <source>
        <dbReference type="ARBA" id="ARBA00000085"/>
    </source>
</evidence>
<evidence type="ECO:0000256" key="7">
    <source>
        <dbReference type="ARBA" id="ARBA00023012"/>
    </source>
</evidence>
<dbReference type="InterPro" id="IPR005467">
    <property type="entry name" value="His_kinase_dom"/>
</dbReference>
<gene>
    <name evidence="12" type="ORF">DMB65_09730</name>
</gene>
<dbReference type="GO" id="GO:0000155">
    <property type="term" value="F:phosphorelay sensor kinase activity"/>
    <property type="evidence" value="ECO:0007669"/>
    <property type="project" value="InterPro"/>
</dbReference>
<dbReference type="Gene3D" id="3.30.565.10">
    <property type="entry name" value="Histidine kinase-like ATPase, C-terminal domain"/>
    <property type="match status" value="1"/>
</dbReference>
<feature type="signal peptide" evidence="10">
    <location>
        <begin position="1"/>
        <end position="21"/>
    </location>
</feature>
<keyword evidence="4" id="KW-0547">Nucleotide-binding</keyword>
<evidence type="ECO:0000256" key="10">
    <source>
        <dbReference type="SAM" id="SignalP"/>
    </source>
</evidence>
<dbReference type="OrthoDB" id="9781208at2"/>
<dbReference type="PROSITE" id="PS50109">
    <property type="entry name" value="HIS_KIN"/>
    <property type="match status" value="1"/>
</dbReference>
<keyword evidence="9" id="KW-0472">Membrane</keyword>
<dbReference type="PRINTS" id="PR00344">
    <property type="entry name" value="BCTRLSENSOR"/>
</dbReference>
<dbReference type="GO" id="GO:0005524">
    <property type="term" value="F:ATP binding"/>
    <property type="evidence" value="ECO:0007669"/>
    <property type="project" value="UniProtKB-KW"/>
</dbReference>
<evidence type="ECO:0000256" key="9">
    <source>
        <dbReference type="SAM" id="Phobius"/>
    </source>
</evidence>
<comment type="caution">
    <text evidence="12">The sequence shown here is derived from an EMBL/GenBank/DDBJ whole genome shotgun (WGS) entry which is preliminary data.</text>
</comment>
<feature type="transmembrane region" description="Helical" evidence="9">
    <location>
        <begin position="307"/>
        <end position="326"/>
    </location>
</feature>
<dbReference type="SUPFAM" id="SSF47384">
    <property type="entry name" value="Homodimeric domain of signal transducing histidine kinase"/>
    <property type="match status" value="1"/>
</dbReference>
<dbReference type="Proteomes" id="UP000247903">
    <property type="component" value="Unassembled WGS sequence"/>
</dbReference>
<keyword evidence="6" id="KW-0067">ATP-binding</keyword>
<proteinExistence type="predicted"/>
<dbReference type="GO" id="GO:0007234">
    <property type="term" value="P:osmosensory signaling via phosphorelay pathway"/>
    <property type="evidence" value="ECO:0007669"/>
    <property type="project" value="TreeGrafter"/>
</dbReference>
<evidence type="ECO:0000256" key="6">
    <source>
        <dbReference type="ARBA" id="ARBA00022840"/>
    </source>
</evidence>
<comment type="catalytic activity">
    <reaction evidence="1">
        <text>ATP + protein L-histidine = ADP + protein N-phospho-L-histidine.</text>
        <dbReference type="EC" id="2.7.13.3"/>
    </reaction>
</comment>
<dbReference type="InterPro" id="IPR004358">
    <property type="entry name" value="Sig_transdc_His_kin-like_C"/>
</dbReference>
<dbReference type="PANTHER" id="PTHR42878">
    <property type="entry name" value="TWO-COMPONENT HISTIDINE KINASE"/>
    <property type="match status" value="1"/>
</dbReference>
<evidence type="ECO:0000256" key="5">
    <source>
        <dbReference type="ARBA" id="ARBA00022777"/>
    </source>
</evidence>
<accession>A0A2V4BQP4</accession>
<evidence type="ECO:0000313" key="13">
    <source>
        <dbReference type="Proteomes" id="UP000247903"/>
    </source>
</evidence>
<dbReference type="GO" id="GO:0000156">
    <property type="term" value="F:phosphorelay response regulator activity"/>
    <property type="evidence" value="ECO:0007669"/>
    <property type="project" value="TreeGrafter"/>
</dbReference>
<dbReference type="InterPro" id="IPR003594">
    <property type="entry name" value="HATPase_dom"/>
</dbReference>
<dbReference type="InterPro" id="IPR036890">
    <property type="entry name" value="HATPase_C_sf"/>
</dbReference>
<dbReference type="SUPFAM" id="SSF55874">
    <property type="entry name" value="ATPase domain of HSP90 chaperone/DNA topoisomerase II/histidine kinase"/>
    <property type="match status" value="1"/>
</dbReference>
<keyword evidence="10" id="KW-0732">Signal</keyword>
<evidence type="ECO:0000259" key="11">
    <source>
        <dbReference type="PROSITE" id="PS50109"/>
    </source>
</evidence>
<dbReference type="AlphaFoldDB" id="A0A2V4BQP4"/>
<dbReference type="Pfam" id="PF13181">
    <property type="entry name" value="TPR_8"/>
    <property type="match status" value="1"/>
</dbReference>
<keyword evidence="7" id="KW-0902">Two-component regulatory system</keyword>
<dbReference type="GO" id="GO:0030295">
    <property type="term" value="F:protein kinase activator activity"/>
    <property type="evidence" value="ECO:0007669"/>
    <property type="project" value="TreeGrafter"/>
</dbReference>
<dbReference type="InterPro" id="IPR050351">
    <property type="entry name" value="BphY/WalK/GraS-like"/>
</dbReference>
<dbReference type="InterPro" id="IPR036097">
    <property type="entry name" value="HisK_dim/P_sf"/>
</dbReference>
<evidence type="ECO:0000313" key="12">
    <source>
        <dbReference type="EMBL" id="PXY40852.1"/>
    </source>
</evidence>